<accession>A0A8H6HKR6</accession>
<evidence type="ECO:0008006" key="3">
    <source>
        <dbReference type="Google" id="ProtNLM"/>
    </source>
</evidence>
<keyword evidence="2" id="KW-1185">Reference proteome</keyword>
<name>A0A8H6HKR6_9AGAR</name>
<dbReference type="Proteomes" id="UP000521943">
    <property type="component" value="Unassembled WGS sequence"/>
</dbReference>
<dbReference type="AlphaFoldDB" id="A0A8H6HKR6"/>
<evidence type="ECO:0000313" key="2">
    <source>
        <dbReference type="Proteomes" id="UP000521943"/>
    </source>
</evidence>
<gene>
    <name evidence="1" type="ORF">DFP72DRAFT_582629</name>
</gene>
<protein>
    <recommendedName>
        <fullName evidence="3">F-box domain-containing protein</fullName>
    </recommendedName>
</protein>
<dbReference type="Gene3D" id="3.80.10.10">
    <property type="entry name" value="Ribonuclease Inhibitor"/>
    <property type="match status" value="1"/>
</dbReference>
<organism evidence="1 2">
    <name type="scientific">Ephemerocybe angulata</name>
    <dbReference type="NCBI Taxonomy" id="980116"/>
    <lineage>
        <taxon>Eukaryota</taxon>
        <taxon>Fungi</taxon>
        <taxon>Dikarya</taxon>
        <taxon>Basidiomycota</taxon>
        <taxon>Agaricomycotina</taxon>
        <taxon>Agaricomycetes</taxon>
        <taxon>Agaricomycetidae</taxon>
        <taxon>Agaricales</taxon>
        <taxon>Agaricineae</taxon>
        <taxon>Psathyrellaceae</taxon>
        <taxon>Ephemerocybe</taxon>
    </lineage>
</organism>
<comment type="caution">
    <text evidence="1">The sequence shown here is derived from an EMBL/GenBank/DDBJ whole genome shotgun (WGS) entry which is preliminary data.</text>
</comment>
<evidence type="ECO:0000313" key="1">
    <source>
        <dbReference type="EMBL" id="KAF6748162.1"/>
    </source>
</evidence>
<reference evidence="1 2" key="1">
    <citation type="submission" date="2020-07" db="EMBL/GenBank/DDBJ databases">
        <title>Comparative genomics of pyrophilous fungi reveals a link between fire events and developmental genes.</title>
        <authorList>
            <consortium name="DOE Joint Genome Institute"/>
            <person name="Steindorff A.S."/>
            <person name="Carver A."/>
            <person name="Calhoun S."/>
            <person name="Stillman K."/>
            <person name="Liu H."/>
            <person name="Lipzen A."/>
            <person name="Pangilinan J."/>
            <person name="Labutti K."/>
            <person name="Bruns T.D."/>
            <person name="Grigoriev I.V."/>
        </authorList>
    </citation>
    <scope>NUCLEOTIDE SEQUENCE [LARGE SCALE GENOMIC DNA]</scope>
    <source>
        <strain evidence="1 2">CBS 144469</strain>
    </source>
</reference>
<dbReference type="EMBL" id="JACGCI010000074">
    <property type="protein sequence ID" value="KAF6748162.1"/>
    <property type="molecule type" value="Genomic_DNA"/>
</dbReference>
<dbReference type="SUPFAM" id="SSF52047">
    <property type="entry name" value="RNI-like"/>
    <property type="match status" value="1"/>
</dbReference>
<dbReference type="InterPro" id="IPR032675">
    <property type="entry name" value="LRR_dom_sf"/>
</dbReference>
<sequence>MSSRPTIDDIPYELINEVLKLVILQHDASEVWSAFGESRTTLLLVSRRWNDIIIKTPAFWNVIRIDAYRLRSKSTEVDNEPHKQHVPKLDQIRAAAQRSGTLPRRLHLHSSNSDEERILQGIVNLIQSITNWTFMSLQTWDHRLVQQIFSIEEAPLQDWSALSELRIHKCWRPHDVDIEDPGSNGTNGTSISLYMSPERFPSLREVMISEWWLKICQLPWAQLTDLDLALIPGPFSDCLDVLEKSSSLERLKIRVNHHVVNSDPSKLRHITLHKLQDLELDLDRASDVIPSFLFHLTLPSLINLSLKEGVEVYHPHFLTRAALQLVQRSGAKLQYLDIRLMTDIDVEERDEIFIATLLKVTPSLRMVCLGAAHITGLFLTDMDDHCLPNLTHLYVNNHCRDRGINDAAAQTFVEWVERRVLDTGDLVQEVNHEEGKKVSPRKFYYCVFSTPLKDFPCALKAEVAKLQDEGCPVTLDNSLSI</sequence>
<dbReference type="OrthoDB" id="3365698at2759"/>
<proteinExistence type="predicted"/>